<feature type="signal peptide" evidence="1">
    <location>
        <begin position="1"/>
        <end position="21"/>
    </location>
</feature>
<dbReference type="InterPro" id="IPR050490">
    <property type="entry name" value="Bact_solute-bd_prot1"/>
</dbReference>
<evidence type="ECO:0000313" key="2">
    <source>
        <dbReference type="EMBL" id="GIF84090.1"/>
    </source>
</evidence>
<gene>
    <name evidence="2" type="primary">cebE_3</name>
    <name evidence="2" type="ORF">Cba03nite_54390</name>
</gene>
<sequence>MRTSLRRMLAPIMVAGLLATAACGSEEQPAGNEKITLNVALFGDFGFKPLYEEYQKAHPNITIKERISDYAAHHQSLISHLATNSGAADIEAVEIGYLSSFTATPNRFHNLLDLGAGELESQWLPWKWQQGLSTDKKTLIGLGTDVGGMAMCYRTDLFQAAGLPTGRDEVSKLWPTWEDYVATGKRYKAAAPKSYFMEASGNMFRAMVEQAPTGVYDDADKLIVDSNAAVKKAWDLTVDAIGSDQSAKLSAWTPEWSAAFGKGTFATIVCPAWMTAYIETNAKDAAGKWDVAAVPGGAGSMGGSHLALPKQGKHAKEAYELIKWLTAPEQQKKIFKATGNFPSTPSLYTDPDLTGFSKPFFNNAPLGKIFTASAQAVQPQHQGPKQGDVFNTIGAGLGRIEQGKQSPEDAWKQVLADVAKLA</sequence>
<dbReference type="EMBL" id="BONF01000033">
    <property type="protein sequence ID" value="GIF84090.1"/>
    <property type="molecule type" value="Genomic_DNA"/>
</dbReference>
<dbReference type="PANTHER" id="PTHR43649:SF32">
    <property type="entry name" value="SUGAR BINDING SECRETED PROTEIN"/>
    <property type="match status" value="1"/>
</dbReference>
<dbReference type="Pfam" id="PF13416">
    <property type="entry name" value="SBP_bac_8"/>
    <property type="match status" value="1"/>
</dbReference>
<evidence type="ECO:0000256" key="1">
    <source>
        <dbReference type="SAM" id="SignalP"/>
    </source>
</evidence>
<dbReference type="AlphaFoldDB" id="A0A8J3JS27"/>
<comment type="caution">
    <text evidence="2">The sequence shown here is derived from an EMBL/GenBank/DDBJ whole genome shotgun (WGS) entry which is preliminary data.</text>
</comment>
<protein>
    <submittedName>
        <fullName evidence="2">ABC transporter substrate-binding protein</fullName>
    </submittedName>
</protein>
<name>A0A8J3JS27_9ACTN</name>
<accession>A0A8J3JS27</accession>
<proteinExistence type="predicted"/>
<dbReference type="RefSeq" id="WP_239126030.1">
    <property type="nucleotide sequence ID" value="NZ_BONF01000033.1"/>
</dbReference>
<feature type="chain" id="PRO_5039204431" evidence="1">
    <location>
        <begin position="22"/>
        <end position="422"/>
    </location>
</feature>
<dbReference type="PANTHER" id="PTHR43649">
    <property type="entry name" value="ARABINOSE-BINDING PROTEIN-RELATED"/>
    <property type="match status" value="1"/>
</dbReference>
<evidence type="ECO:0000313" key="3">
    <source>
        <dbReference type="Proteomes" id="UP000601223"/>
    </source>
</evidence>
<organism evidence="2 3">
    <name type="scientific">Catellatospora bangladeshensis</name>
    <dbReference type="NCBI Taxonomy" id="310355"/>
    <lineage>
        <taxon>Bacteria</taxon>
        <taxon>Bacillati</taxon>
        <taxon>Actinomycetota</taxon>
        <taxon>Actinomycetes</taxon>
        <taxon>Micromonosporales</taxon>
        <taxon>Micromonosporaceae</taxon>
        <taxon>Catellatospora</taxon>
    </lineage>
</organism>
<dbReference type="Gene3D" id="3.40.190.10">
    <property type="entry name" value="Periplasmic binding protein-like II"/>
    <property type="match status" value="1"/>
</dbReference>
<keyword evidence="3" id="KW-1185">Reference proteome</keyword>
<dbReference type="Proteomes" id="UP000601223">
    <property type="component" value="Unassembled WGS sequence"/>
</dbReference>
<dbReference type="InterPro" id="IPR006059">
    <property type="entry name" value="SBP"/>
</dbReference>
<reference evidence="2 3" key="1">
    <citation type="submission" date="2021-01" db="EMBL/GenBank/DDBJ databases">
        <title>Whole genome shotgun sequence of Catellatospora bangladeshensis NBRC 107357.</title>
        <authorList>
            <person name="Komaki H."/>
            <person name="Tamura T."/>
        </authorList>
    </citation>
    <scope>NUCLEOTIDE SEQUENCE [LARGE SCALE GENOMIC DNA]</scope>
    <source>
        <strain evidence="2 3">NBRC 107357</strain>
    </source>
</reference>
<dbReference type="PROSITE" id="PS51257">
    <property type="entry name" value="PROKAR_LIPOPROTEIN"/>
    <property type="match status" value="1"/>
</dbReference>
<dbReference type="SUPFAM" id="SSF53850">
    <property type="entry name" value="Periplasmic binding protein-like II"/>
    <property type="match status" value="1"/>
</dbReference>
<keyword evidence="1" id="KW-0732">Signal</keyword>